<organism evidence="2 3">
    <name type="scientific">Xanthobacter autotrophicus</name>
    <dbReference type="NCBI Taxonomy" id="280"/>
    <lineage>
        <taxon>Bacteria</taxon>
        <taxon>Pseudomonadati</taxon>
        <taxon>Pseudomonadota</taxon>
        <taxon>Alphaproteobacteria</taxon>
        <taxon>Hyphomicrobiales</taxon>
        <taxon>Xanthobacteraceae</taxon>
        <taxon>Xanthobacter</taxon>
    </lineage>
</organism>
<dbReference type="NCBIfam" id="TIGR03082">
    <property type="entry name" value="Gneg_AbrB_dup"/>
    <property type="match status" value="1"/>
</dbReference>
<feature type="transmembrane region" description="Helical" evidence="1">
    <location>
        <begin position="249"/>
        <end position="266"/>
    </location>
</feature>
<dbReference type="PANTHER" id="PTHR38457:SF1">
    <property type="entry name" value="REGULATOR ABRB-RELATED"/>
    <property type="match status" value="1"/>
</dbReference>
<comment type="caution">
    <text evidence="2">The sequence shown here is derived from an EMBL/GenBank/DDBJ whole genome shotgun (WGS) entry which is preliminary data.</text>
</comment>
<dbReference type="Proteomes" id="UP000305131">
    <property type="component" value="Unassembled WGS sequence"/>
</dbReference>
<sequence length="380" mass="38310">MASGRRAHGSRRGVSSLAYQLRSAVAAAVTLGAGALGGGVFAALGLPAAWISGALVVSIALAVAGVRIAVPEWIRFLAFIVLGTSMGTALTPETFARAATWPVSMACLGASVLATMAGGALFLNRVAGWSRETAFWASAPGAFGTVVAMAADTNADLRKVAFAQALRLFLLVAALPNVLGAAGLTAGGLPPPPHVSTALEVVILLAVCVTTGLGAAWLKVPGGLILGALAGSAALHATSLSSAVLPQAFIVPAFVVLGASVGVRFLGTTLGTIRAYFFASLGAFVVAVSISTLFALLAAWLTGDDLGKLVTAFAPGALEAMTALGFALGYDPAFMSAHHLFRFAGLSVALPVAARLLFAVVEEAKEVTRHVAPTDGEHTK</sequence>
<dbReference type="GO" id="GO:0010468">
    <property type="term" value="P:regulation of gene expression"/>
    <property type="evidence" value="ECO:0007669"/>
    <property type="project" value="InterPro"/>
</dbReference>
<dbReference type="InterPro" id="IPR017516">
    <property type="entry name" value="AbrB_dup"/>
</dbReference>
<proteinExistence type="predicted"/>
<accession>A0A6C1KD30</accession>
<dbReference type="Pfam" id="PF05145">
    <property type="entry name" value="AbrB"/>
    <property type="match status" value="1"/>
</dbReference>
<evidence type="ECO:0000256" key="1">
    <source>
        <dbReference type="SAM" id="Phobius"/>
    </source>
</evidence>
<feature type="transmembrane region" description="Helical" evidence="1">
    <location>
        <begin position="168"/>
        <end position="189"/>
    </location>
</feature>
<evidence type="ECO:0000313" key="2">
    <source>
        <dbReference type="EMBL" id="TLX42090.1"/>
    </source>
</evidence>
<feature type="transmembrane region" description="Helical" evidence="1">
    <location>
        <begin position="340"/>
        <end position="361"/>
    </location>
</feature>
<feature type="transmembrane region" description="Helical" evidence="1">
    <location>
        <begin position="73"/>
        <end position="91"/>
    </location>
</feature>
<dbReference type="AlphaFoldDB" id="A0A6C1KD30"/>
<dbReference type="OrthoDB" id="7157734at2"/>
<dbReference type="PIRSF" id="PIRSF038991">
    <property type="entry name" value="Protein_AbrB"/>
    <property type="match status" value="1"/>
</dbReference>
<feature type="transmembrane region" description="Helical" evidence="1">
    <location>
        <begin position="48"/>
        <end position="66"/>
    </location>
</feature>
<gene>
    <name evidence="2" type="ORF">FBQ73_14625</name>
</gene>
<feature type="transmembrane region" description="Helical" evidence="1">
    <location>
        <begin position="103"/>
        <end position="123"/>
    </location>
</feature>
<evidence type="ECO:0000313" key="3">
    <source>
        <dbReference type="Proteomes" id="UP000305131"/>
    </source>
</evidence>
<protein>
    <submittedName>
        <fullName evidence="2">AbrB family transcriptional regulator</fullName>
    </submittedName>
</protein>
<dbReference type="EMBL" id="VAUP01000031">
    <property type="protein sequence ID" value="TLX42090.1"/>
    <property type="molecule type" value="Genomic_DNA"/>
</dbReference>
<keyword evidence="1" id="KW-1133">Transmembrane helix</keyword>
<dbReference type="InterPro" id="IPR007820">
    <property type="entry name" value="AbrB_fam"/>
</dbReference>
<keyword evidence="1" id="KW-0472">Membrane</keyword>
<name>A0A6C1KD30_XANAU</name>
<dbReference type="PANTHER" id="PTHR38457">
    <property type="entry name" value="REGULATOR ABRB-RELATED"/>
    <property type="match status" value="1"/>
</dbReference>
<keyword evidence="1" id="KW-0812">Transmembrane</keyword>
<feature type="transmembrane region" description="Helical" evidence="1">
    <location>
        <begin position="224"/>
        <end position="243"/>
    </location>
</feature>
<reference evidence="2 3" key="1">
    <citation type="submission" date="2019-05" db="EMBL/GenBank/DDBJ databases">
        <authorList>
            <person name="Zhou X."/>
        </authorList>
    </citation>
    <scope>NUCLEOTIDE SEQUENCE [LARGE SCALE GENOMIC DNA]</scope>
    <source>
        <strain evidence="2 3">DSM 432</strain>
    </source>
</reference>
<dbReference type="GO" id="GO:0016020">
    <property type="term" value="C:membrane"/>
    <property type="evidence" value="ECO:0007669"/>
    <property type="project" value="InterPro"/>
</dbReference>
<feature type="transmembrane region" description="Helical" evidence="1">
    <location>
        <begin position="195"/>
        <end position="217"/>
    </location>
</feature>
<feature type="transmembrane region" description="Helical" evidence="1">
    <location>
        <begin position="278"/>
        <end position="303"/>
    </location>
</feature>
<feature type="transmembrane region" description="Helical" evidence="1">
    <location>
        <begin position="21"/>
        <end position="42"/>
    </location>
</feature>